<reference evidence="3 5" key="2">
    <citation type="journal article" date="2016" name="Appl. Microbiol. Biotechnol.">
        <title>Exploiting the genome sequence of Streptomyces nodosus for enhanced antibiotic production.</title>
        <authorList>
            <person name="Sweeney P."/>
            <person name="Murphy C.D."/>
            <person name="Caffrey P."/>
        </authorList>
    </citation>
    <scope>NUCLEOTIDE SEQUENCE [LARGE SCALE GENOMIC DNA]</scope>
    <source>
        <strain evidence="3 5">ATCC 14899</strain>
    </source>
</reference>
<feature type="transmembrane region" description="Helical" evidence="1">
    <location>
        <begin position="45"/>
        <end position="63"/>
    </location>
</feature>
<keyword evidence="1" id="KW-0812">Transmembrane</keyword>
<evidence type="ECO:0000256" key="1">
    <source>
        <dbReference type="SAM" id="Phobius"/>
    </source>
</evidence>
<feature type="transmembrane region" description="Helical" evidence="1">
    <location>
        <begin position="116"/>
        <end position="135"/>
    </location>
</feature>
<reference evidence="4 6" key="3">
    <citation type="submission" date="2017-09" db="EMBL/GenBank/DDBJ databases">
        <title>Streptomyces genome completion.</title>
        <authorList>
            <person name="Lee N."/>
            <person name="Cho B.-K."/>
        </authorList>
    </citation>
    <scope>NUCLEOTIDE SEQUENCE [LARGE SCALE GENOMIC DNA]</scope>
    <source>
        <strain evidence="4 6">ATCC 14899</strain>
    </source>
</reference>
<proteinExistence type="predicted"/>
<feature type="transmembrane region" description="Helical" evidence="1">
    <location>
        <begin position="147"/>
        <end position="170"/>
    </location>
</feature>
<keyword evidence="1" id="KW-0472">Membrane</keyword>
<feature type="transmembrane region" description="Helical" evidence="1">
    <location>
        <begin position="12"/>
        <end position="33"/>
    </location>
</feature>
<evidence type="ECO:0000313" key="4">
    <source>
        <dbReference type="EMBL" id="QEV41488.1"/>
    </source>
</evidence>
<dbReference type="HOGENOM" id="CLU_054046_0_0_11"/>
<dbReference type="Proteomes" id="UP000031526">
    <property type="component" value="Chromosome"/>
</dbReference>
<evidence type="ECO:0000313" key="5">
    <source>
        <dbReference type="Proteomes" id="UP000031526"/>
    </source>
</evidence>
<keyword evidence="5" id="KW-1185">Reference proteome</keyword>
<dbReference type="AlphaFoldDB" id="A0A0B5DSC4"/>
<dbReference type="EMBL" id="CP009313">
    <property type="protein sequence ID" value="AJE42982.1"/>
    <property type="molecule type" value="Genomic_DNA"/>
</dbReference>
<gene>
    <name evidence="4" type="ORF">CP978_25635</name>
    <name evidence="3" type="ORF">SNOD_25310</name>
</gene>
<feature type="domain" description="DUF7224" evidence="2">
    <location>
        <begin position="197"/>
        <end position="346"/>
    </location>
</feature>
<protein>
    <recommendedName>
        <fullName evidence="2">DUF7224 domain-containing protein</fullName>
    </recommendedName>
</protein>
<evidence type="ECO:0000259" key="2">
    <source>
        <dbReference type="Pfam" id="PF23866"/>
    </source>
</evidence>
<sequence>MRGRYAIAISALWPVVLLGVAAVVVCLVTVRLATGAAFDWPHPGVLAMAGYLITVHTVLGYGLGMLLPRVLAAPLLLVVDYLCLVMPVTIVDPMWLRELTGWLDAPYGDITTTMNPVALVVPMVLATGILAAVLISAEIARWRRPRVVRVGAAATAFLVCLSVFTVSAVLPVRDWNGDPPPRARTDSPVCTDGSPRICVPVEAADSLEPLAAAAKEVVPRLVDAGLEPPEELAFVSEAADIDTRTWRLFLYRDMGDVDMKASIAASALPPIPPCPETSDVRSGHAGTLAAWLMVKAGMGVDEIQSQSSQKLATDPQIMPVVDRETKLSPERQLSWFTRNVTLLQQCRPAPETMPTFVKTGA</sequence>
<keyword evidence="1" id="KW-1133">Transmembrane helix</keyword>
<dbReference type="Pfam" id="PF23866">
    <property type="entry name" value="DUF7224"/>
    <property type="match status" value="1"/>
</dbReference>
<name>A0A0B5DSC4_9ACTN</name>
<dbReference type="KEGG" id="snq:CP978_25635"/>
<reference evidence="5" key="1">
    <citation type="submission" date="2014-09" db="EMBL/GenBank/DDBJ databases">
        <title>Sequence of the Streptomyces nodosus genome.</title>
        <authorList>
            <person name="Sweeney P."/>
            <person name="Stephens N."/>
            <person name="Murphy C."/>
            <person name="Caffrey P."/>
        </authorList>
    </citation>
    <scope>NUCLEOTIDE SEQUENCE [LARGE SCALE GENOMIC DNA]</scope>
    <source>
        <strain evidence="5">ATCC 14899</strain>
    </source>
</reference>
<evidence type="ECO:0000313" key="3">
    <source>
        <dbReference type="EMBL" id="AJE42982.1"/>
    </source>
</evidence>
<accession>A0A0B5DSC4</accession>
<feature type="transmembrane region" description="Helical" evidence="1">
    <location>
        <begin position="75"/>
        <end position="96"/>
    </location>
</feature>
<organism evidence="3 5">
    <name type="scientific">Streptomyces nodosus</name>
    <dbReference type="NCBI Taxonomy" id="40318"/>
    <lineage>
        <taxon>Bacteria</taxon>
        <taxon>Bacillati</taxon>
        <taxon>Actinomycetota</taxon>
        <taxon>Actinomycetes</taxon>
        <taxon>Kitasatosporales</taxon>
        <taxon>Streptomycetaceae</taxon>
        <taxon>Streptomyces</taxon>
    </lineage>
</organism>
<dbReference type="Proteomes" id="UP000325763">
    <property type="component" value="Chromosome"/>
</dbReference>
<dbReference type="EMBL" id="CP023747">
    <property type="protein sequence ID" value="QEV41488.1"/>
    <property type="molecule type" value="Genomic_DNA"/>
</dbReference>
<dbReference type="InterPro" id="IPR055648">
    <property type="entry name" value="DUF7224"/>
</dbReference>
<evidence type="ECO:0000313" key="6">
    <source>
        <dbReference type="Proteomes" id="UP000325763"/>
    </source>
</evidence>